<dbReference type="PROSITE" id="PS00356">
    <property type="entry name" value="HTH_LACI_1"/>
    <property type="match status" value="1"/>
</dbReference>
<feature type="domain" description="HTH lacI-type" evidence="4">
    <location>
        <begin position="11"/>
        <end position="65"/>
    </location>
</feature>
<dbReference type="GO" id="GO:0003700">
    <property type="term" value="F:DNA-binding transcription factor activity"/>
    <property type="evidence" value="ECO:0007669"/>
    <property type="project" value="TreeGrafter"/>
</dbReference>
<dbReference type="PANTHER" id="PTHR30146:SF33">
    <property type="entry name" value="TRANSCRIPTIONAL REGULATOR"/>
    <property type="match status" value="1"/>
</dbReference>
<organism evidence="5 6">
    <name type="scientific">Martelella mediterranea</name>
    <dbReference type="NCBI Taxonomy" id="293089"/>
    <lineage>
        <taxon>Bacteria</taxon>
        <taxon>Pseudomonadati</taxon>
        <taxon>Pseudomonadota</taxon>
        <taxon>Alphaproteobacteria</taxon>
        <taxon>Hyphomicrobiales</taxon>
        <taxon>Aurantimonadaceae</taxon>
        <taxon>Martelella</taxon>
    </lineage>
</organism>
<dbReference type="PANTHER" id="PTHR30146">
    <property type="entry name" value="LACI-RELATED TRANSCRIPTIONAL REPRESSOR"/>
    <property type="match status" value="1"/>
</dbReference>
<dbReference type="EMBL" id="SMAR01000016">
    <property type="protein sequence ID" value="TCT37848.1"/>
    <property type="molecule type" value="Genomic_DNA"/>
</dbReference>
<accession>A0A4R3NP75</accession>
<dbReference type="Pfam" id="PF13377">
    <property type="entry name" value="Peripla_BP_3"/>
    <property type="match status" value="1"/>
</dbReference>
<dbReference type="CDD" id="cd01575">
    <property type="entry name" value="PBP1_GntR"/>
    <property type="match status" value="1"/>
</dbReference>
<keyword evidence="3" id="KW-0804">Transcription</keyword>
<dbReference type="SMART" id="SM00354">
    <property type="entry name" value="HTH_LACI"/>
    <property type="match status" value="1"/>
</dbReference>
<dbReference type="InterPro" id="IPR028082">
    <property type="entry name" value="Peripla_BP_I"/>
</dbReference>
<dbReference type="RefSeq" id="WP_165972811.1">
    <property type="nucleotide sequence ID" value="NZ_SMAR01000016.1"/>
</dbReference>
<proteinExistence type="predicted"/>
<dbReference type="GO" id="GO:0000976">
    <property type="term" value="F:transcription cis-regulatory region binding"/>
    <property type="evidence" value="ECO:0007669"/>
    <property type="project" value="TreeGrafter"/>
</dbReference>
<dbReference type="AlphaFoldDB" id="A0A4R3NP75"/>
<evidence type="ECO:0000259" key="4">
    <source>
        <dbReference type="PROSITE" id="PS50932"/>
    </source>
</evidence>
<dbReference type="CDD" id="cd01392">
    <property type="entry name" value="HTH_LacI"/>
    <property type="match status" value="1"/>
</dbReference>
<evidence type="ECO:0000256" key="2">
    <source>
        <dbReference type="ARBA" id="ARBA00023125"/>
    </source>
</evidence>
<keyword evidence="6" id="KW-1185">Reference proteome</keyword>
<sequence>MRLRGGARARTTLSDVARKAGVSPITVSRALREPHKVSDKLRETILGVVDEIGYVPNFAARALASRHSGIIAVLGPVLGSPGFSPVASGIEDRFQAGELRTQFANIGLDASEEARQLNLFVAQNPAGIIMESVAEFPVNRPLIDEIDCPVVQMMDTSLEPLDMGIGVCHRSAAKLAVRHLLSKGYSKIALLGGNKDIRSRRRFEGYREALSDAGLYQPGYVFDTEGRNSVADGHSLMRCINSRYPEIDAVFCHDDELALGALFAASQLGLRVPEDLGICGYNGLHFSGVDDPPLTSVSLPLYEIGFKAAEMLMAALASGERKEGAVELEVALVEGASTRR</sequence>
<dbReference type="InterPro" id="IPR010982">
    <property type="entry name" value="Lambda_DNA-bd_dom_sf"/>
</dbReference>
<dbReference type="Proteomes" id="UP000295097">
    <property type="component" value="Unassembled WGS sequence"/>
</dbReference>
<protein>
    <submittedName>
        <fullName evidence="5">LacI family transcriptional regulator</fullName>
    </submittedName>
</protein>
<evidence type="ECO:0000313" key="6">
    <source>
        <dbReference type="Proteomes" id="UP000295097"/>
    </source>
</evidence>
<keyword evidence="1" id="KW-0805">Transcription regulation</keyword>
<dbReference type="SUPFAM" id="SSF47413">
    <property type="entry name" value="lambda repressor-like DNA-binding domains"/>
    <property type="match status" value="1"/>
</dbReference>
<dbReference type="Pfam" id="PF00356">
    <property type="entry name" value="LacI"/>
    <property type="match status" value="1"/>
</dbReference>
<name>A0A4R3NP75_9HYPH</name>
<dbReference type="Gene3D" id="3.40.50.2300">
    <property type="match status" value="2"/>
</dbReference>
<dbReference type="PROSITE" id="PS50932">
    <property type="entry name" value="HTH_LACI_2"/>
    <property type="match status" value="1"/>
</dbReference>
<evidence type="ECO:0000256" key="3">
    <source>
        <dbReference type="ARBA" id="ARBA00023163"/>
    </source>
</evidence>
<dbReference type="Gene3D" id="1.10.260.40">
    <property type="entry name" value="lambda repressor-like DNA-binding domains"/>
    <property type="match status" value="1"/>
</dbReference>
<keyword evidence="2" id="KW-0238">DNA-binding</keyword>
<dbReference type="InterPro" id="IPR000843">
    <property type="entry name" value="HTH_LacI"/>
</dbReference>
<dbReference type="SUPFAM" id="SSF53822">
    <property type="entry name" value="Periplasmic binding protein-like I"/>
    <property type="match status" value="1"/>
</dbReference>
<dbReference type="InterPro" id="IPR046335">
    <property type="entry name" value="LacI/GalR-like_sensor"/>
</dbReference>
<evidence type="ECO:0000313" key="5">
    <source>
        <dbReference type="EMBL" id="TCT37848.1"/>
    </source>
</evidence>
<gene>
    <name evidence="5" type="ORF">EDC90_101634</name>
</gene>
<comment type="caution">
    <text evidence="5">The sequence shown here is derived from an EMBL/GenBank/DDBJ whole genome shotgun (WGS) entry which is preliminary data.</text>
</comment>
<reference evidence="5 6" key="1">
    <citation type="submission" date="2019-03" db="EMBL/GenBank/DDBJ databases">
        <title>Freshwater and sediment microbial communities from various areas in North America, analyzing microbe dynamics in response to fracking.</title>
        <authorList>
            <person name="Lamendella R."/>
        </authorList>
    </citation>
    <scope>NUCLEOTIDE SEQUENCE [LARGE SCALE GENOMIC DNA]</scope>
    <source>
        <strain evidence="5 6">175.2</strain>
    </source>
</reference>
<evidence type="ECO:0000256" key="1">
    <source>
        <dbReference type="ARBA" id="ARBA00023015"/>
    </source>
</evidence>